<dbReference type="SUPFAM" id="SSF101148">
    <property type="entry name" value="Plant invertase/pectin methylesterase inhibitor"/>
    <property type="match status" value="1"/>
</dbReference>
<dbReference type="Gene3D" id="1.20.140.40">
    <property type="entry name" value="Invertase/pectin methylesterase inhibitor family protein"/>
    <property type="match status" value="1"/>
</dbReference>
<dbReference type="InterPro" id="IPR035513">
    <property type="entry name" value="Invertase/methylesterase_inhib"/>
</dbReference>
<dbReference type="AlphaFoldDB" id="A0A9I9DKK3"/>
<dbReference type="Gramene" id="MELO3C019865.2.1">
    <property type="protein sequence ID" value="MELO3C019865.2.1"/>
    <property type="gene ID" value="MELO3C019865.2"/>
</dbReference>
<reference evidence="1" key="1">
    <citation type="submission" date="2023-03" db="UniProtKB">
        <authorList>
            <consortium name="EnsemblPlants"/>
        </authorList>
    </citation>
    <scope>IDENTIFICATION</scope>
</reference>
<accession>A0A9I9DKK3</accession>
<proteinExistence type="predicted"/>
<name>A0A9I9DKK3_CUCME</name>
<protein>
    <recommendedName>
        <fullName evidence="2">Pectinesterase inhibitor domain-containing protein</fullName>
    </recommendedName>
</protein>
<sequence>FFSLLQCYSSHGVDTTTTSNDVASSIYSKTRNPSLCANVLKSRGNPELKVLATYTLKLTCTNAKKYLNLAKSLAATTTNSQVKN</sequence>
<evidence type="ECO:0000313" key="1">
    <source>
        <dbReference type="EnsemblPlants" id="MELO3C019865.2.1"/>
    </source>
</evidence>
<organism evidence="1">
    <name type="scientific">Cucumis melo</name>
    <name type="common">Muskmelon</name>
    <dbReference type="NCBI Taxonomy" id="3656"/>
    <lineage>
        <taxon>Eukaryota</taxon>
        <taxon>Viridiplantae</taxon>
        <taxon>Streptophyta</taxon>
        <taxon>Embryophyta</taxon>
        <taxon>Tracheophyta</taxon>
        <taxon>Spermatophyta</taxon>
        <taxon>Magnoliopsida</taxon>
        <taxon>eudicotyledons</taxon>
        <taxon>Gunneridae</taxon>
        <taxon>Pentapetalae</taxon>
        <taxon>rosids</taxon>
        <taxon>fabids</taxon>
        <taxon>Cucurbitales</taxon>
        <taxon>Cucurbitaceae</taxon>
        <taxon>Benincaseae</taxon>
        <taxon>Cucumis</taxon>
    </lineage>
</organism>
<dbReference type="EnsemblPlants" id="MELO3C019865.2.1">
    <property type="protein sequence ID" value="MELO3C019865.2.1"/>
    <property type="gene ID" value="MELO3C019865.2"/>
</dbReference>
<evidence type="ECO:0008006" key="2">
    <source>
        <dbReference type="Google" id="ProtNLM"/>
    </source>
</evidence>